<gene>
    <name evidence="2" type="ORF">ACFFH7_19570</name>
</gene>
<keyword evidence="3" id="KW-1185">Reference proteome</keyword>
<dbReference type="RefSeq" id="WP_273935204.1">
    <property type="nucleotide sequence ID" value="NZ_CP097263.1"/>
</dbReference>
<sequence length="275" mass="29567">MAHKTLPPYRAMLVVDLKDFSGVPAAEQGAVGGRIPDLLHDTFQRMGHGYLWTEAKFPDHTGDGYAMGFRTKHLPILVDSFSSTLQQELADLGRRTGVPQRMRVSLSVGPLTDNSGPRIRDGQGAARIETHRLLDSEPVRDLLTRSNPQVTLVATIISARVYQDVVVGGYSELRADHFVAAPVKVKSYEGNAYLQVPLPSGDLLANGFAPVEPPRAGDPVADSGEHASVRMGNVSGNRGTVIGSSRGPVQTGNGVQVNDSTIHGTVMRDKRSGRK</sequence>
<feature type="compositionally biased region" description="Polar residues" evidence="1">
    <location>
        <begin position="247"/>
        <end position="263"/>
    </location>
</feature>
<evidence type="ECO:0008006" key="4">
    <source>
        <dbReference type="Google" id="ProtNLM"/>
    </source>
</evidence>
<protein>
    <recommendedName>
        <fullName evidence="4">Guanylate cyclase domain-containing protein</fullName>
    </recommendedName>
</protein>
<feature type="region of interest" description="Disordered" evidence="1">
    <location>
        <begin position="216"/>
        <end position="275"/>
    </location>
</feature>
<evidence type="ECO:0000313" key="3">
    <source>
        <dbReference type="Proteomes" id="UP001589810"/>
    </source>
</evidence>
<proteinExistence type="predicted"/>
<name>A0ABV6MTY3_9PSEU</name>
<evidence type="ECO:0000313" key="2">
    <source>
        <dbReference type="EMBL" id="MFC0543712.1"/>
    </source>
</evidence>
<dbReference type="Proteomes" id="UP001589810">
    <property type="component" value="Unassembled WGS sequence"/>
</dbReference>
<dbReference type="EMBL" id="JBHLUD010000007">
    <property type="protein sequence ID" value="MFC0543712.1"/>
    <property type="molecule type" value="Genomic_DNA"/>
</dbReference>
<reference evidence="2 3" key="1">
    <citation type="submission" date="2024-09" db="EMBL/GenBank/DDBJ databases">
        <authorList>
            <person name="Sun Q."/>
            <person name="Mori K."/>
        </authorList>
    </citation>
    <scope>NUCLEOTIDE SEQUENCE [LARGE SCALE GENOMIC DNA]</scope>
    <source>
        <strain evidence="2 3">TBRC 1432</strain>
    </source>
</reference>
<evidence type="ECO:0000256" key="1">
    <source>
        <dbReference type="SAM" id="MobiDB-lite"/>
    </source>
</evidence>
<comment type="caution">
    <text evidence="2">The sequence shown here is derived from an EMBL/GenBank/DDBJ whole genome shotgun (WGS) entry which is preliminary data.</text>
</comment>
<accession>A0ABV6MTY3</accession>
<organism evidence="2 3">
    <name type="scientific">Kutzneria chonburiensis</name>
    <dbReference type="NCBI Taxonomy" id="1483604"/>
    <lineage>
        <taxon>Bacteria</taxon>
        <taxon>Bacillati</taxon>
        <taxon>Actinomycetota</taxon>
        <taxon>Actinomycetes</taxon>
        <taxon>Pseudonocardiales</taxon>
        <taxon>Pseudonocardiaceae</taxon>
        <taxon>Kutzneria</taxon>
    </lineage>
</organism>
<feature type="compositionally biased region" description="Basic and acidic residues" evidence="1">
    <location>
        <begin position="266"/>
        <end position="275"/>
    </location>
</feature>